<accession>A0ACB9HWS6</accession>
<evidence type="ECO:0000313" key="1">
    <source>
        <dbReference type="EMBL" id="KAI3799773.1"/>
    </source>
</evidence>
<proteinExistence type="predicted"/>
<gene>
    <name evidence="1" type="ORF">L1987_35076</name>
</gene>
<reference evidence="2" key="1">
    <citation type="journal article" date="2022" name="Mol. Ecol. Resour.">
        <title>The genomes of chicory, endive, great burdock and yacon provide insights into Asteraceae palaeo-polyploidization history and plant inulin production.</title>
        <authorList>
            <person name="Fan W."/>
            <person name="Wang S."/>
            <person name="Wang H."/>
            <person name="Wang A."/>
            <person name="Jiang F."/>
            <person name="Liu H."/>
            <person name="Zhao H."/>
            <person name="Xu D."/>
            <person name="Zhang Y."/>
        </authorList>
    </citation>
    <scope>NUCLEOTIDE SEQUENCE [LARGE SCALE GENOMIC DNA]</scope>
    <source>
        <strain evidence="2">cv. Yunnan</strain>
    </source>
</reference>
<name>A0ACB9HWS6_9ASTR</name>
<sequence>MVFCECGKEAIILTSWTSRNPGRRFYACPDRGSKCRFIRWFDHKKCQRCIDIIPDLLRAKNNLEETKNNLEVKVKAEEDKVAKLKKILIYSWICFMIYVIFF</sequence>
<evidence type="ECO:0000313" key="2">
    <source>
        <dbReference type="Proteomes" id="UP001056120"/>
    </source>
</evidence>
<dbReference type="EMBL" id="CM042028">
    <property type="protein sequence ID" value="KAI3799773.1"/>
    <property type="molecule type" value="Genomic_DNA"/>
</dbReference>
<protein>
    <submittedName>
        <fullName evidence="1">Uncharacterized protein</fullName>
    </submittedName>
</protein>
<organism evidence="1 2">
    <name type="scientific">Smallanthus sonchifolius</name>
    <dbReference type="NCBI Taxonomy" id="185202"/>
    <lineage>
        <taxon>Eukaryota</taxon>
        <taxon>Viridiplantae</taxon>
        <taxon>Streptophyta</taxon>
        <taxon>Embryophyta</taxon>
        <taxon>Tracheophyta</taxon>
        <taxon>Spermatophyta</taxon>
        <taxon>Magnoliopsida</taxon>
        <taxon>eudicotyledons</taxon>
        <taxon>Gunneridae</taxon>
        <taxon>Pentapetalae</taxon>
        <taxon>asterids</taxon>
        <taxon>campanulids</taxon>
        <taxon>Asterales</taxon>
        <taxon>Asteraceae</taxon>
        <taxon>Asteroideae</taxon>
        <taxon>Heliantheae alliance</taxon>
        <taxon>Millerieae</taxon>
        <taxon>Smallanthus</taxon>
    </lineage>
</organism>
<reference evidence="1 2" key="2">
    <citation type="journal article" date="2022" name="Mol. Ecol. Resour.">
        <title>The genomes of chicory, endive, great burdock and yacon provide insights into Asteraceae paleo-polyploidization history and plant inulin production.</title>
        <authorList>
            <person name="Fan W."/>
            <person name="Wang S."/>
            <person name="Wang H."/>
            <person name="Wang A."/>
            <person name="Jiang F."/>
            <person name="Liu H."/>
            <person name="Zhao H."/>
            <person name="Xu D."/>
            <person name="Zhang Y."/>
        </authorList>
    </citation>
    <scope>NUCLEOTIDE SEQUENCE [LARGE SCALE GENOMIC DNA]</scope>
    <source>
        <strain evidence="2">cv. Yunnan</strain>
        <tissue evidence="1">Leaves</tissue>
    </source>
</reference>
<dbReference type="Proteomes" id="UP001056120">
    <property type="component" value="Linkage Group LG11"/>
</dbReference>
<comment type="caution">
    <text evidence="1">The sequence shown here is derived from an EMBL/GenBank/DDBJ whole genome shotgun (WGS) entry which is preliminary data.</text>
</comment>
<keyword evidence="2" id="KW-1185">Reference proteome</keyword>